<dbReference type="STRING" id="768679.TTX_1359"/>
<evidence type="ECO:0000259" key="2">
    <source>
        <dbReference type="Pfam" id="PF13439"/>
    </source>
</evidence>
<dbReference type="PANTHER" id="PTHR12526:SF627">
    <property type="entry name" value="D-RHAMNOSYLTRANSFERASE WBPZ"/>
    <property type="match status" value="1"/>
</dbReference>
<dbReference type="GeneID" id="11262241"/>
<keyword evidence="3" id="KW-0328">Glycosyltransferase</keyword>
<dbReference type="OrthoDB" id="29298at2157"/>
<dbReference type="GO" id="GO:0016757">
    <property type="term" value="F:glycosyltransferase activity"/>
    <property type="evidence" value="ECO:0007669"/>
    <property type="project" value="UniProtKB-KW"/>
</dbReference>
<feature type="domain" description="Glycosyltransferase subfamily 4-like N-terminal" evidence="2">
    <location>
        <begin position="13"/>
        <end position="193"/>
    </location>
</feature>
<dbReference type="Gene3D" id="3.40.50.2000">
    <property type="entry name" value="Glycogen Phosphorylase B"/>
    <property type="match status" value="2"/>
</dbReference>
<keyword evidence="4" id="KW-1185">Reference proteome</keyword>
<dbReference type="RefSeq" id="WP_014127251.1">
    <property type="nucleotide sequence ID" value="NC_016070.1"/>
</dbReference>
<accession>G4RKA1</accession>
<dbReference type="AlphaFoldDB" id="G4RKA1"/>
<dbReference type="SUPFAM" id="SSF53756">
    <property type="entry name" value="UDP-Glycosyltransferase/glycogen phosphorylase"/>
    <property type="match status" value="1"/>
</dbReference>
<reference evidence="3 4" key="1">
    <citation type="journal article" date="2011" name="PLoS ONE">
        <title>The complete genome sequence of Thermoproteus tenax: a physiologically versatile member of the Crenarchaeota.</title>
        <authorList>
            <person name="Siebers B."/>
            <person name="Zaparty M."/>
            <person name="Raddatz G."/>
            <person name="Tjaden B."/>
            <person name="Albers S.V."/>
            <person name="Bell S.D."/>
            <person name="Blombach F."/>
            <person name="Kletzin A."/>
            <person name="Kyrpides N."/>
            <person name="Lanz C."/>
            <person name="Plagens A."/>
            <person name="Rampp M."/>
            <person name="Rosinus A."/>
            <person name="von Jan M."/>
            <person name="Makarova K.S."/>
            <person name="Klenk H.P."/>
            <person name="Schuster S.C."/>
            <person name="Hensel R."/>
        </authorList>
    </citation>
    <scope>NUCLEOTIDE SEQUENCE [LARGE SCALE GENOMIC DNA]</scope>
    <source>
        <strain evidence="4">ATCC 35583 / DSM 2078 / JCM 9277 / NBRC 100435 / Kra 1</strain>
    </source>
</reference>
<evidence type="ECO:0000313" key="4">
    <source>
        <dbReference type="Proteomes" id="UP000002654"/>
    </source>
</evidence>
<organism evidence="3 4">
    <name type="scientific">Thermoproteus tenax (strain ATCC 35583 / DSM 2078 / JCM 9277 / NBRC 100435 / Kra 1)</name>
    <dbReference type="NCBI Taxonomy" id="768679"/>
    <lineage>
        <taxon>Archaea</taxon>
        <taxon>Thermoproteota</taxon>
        <taxon>Thermoprotei</taxon>
        <taxon>Thermoproteales</taxon>
        <taxon>Thermoproteaceae</taxon>
        <taxon>Thermoproteus</taxon>
    </lineage>
</organism>
<dbReference type="PaxDb" id="768679-TTX_1359"/>
<dbReference type="KEGG" id="ttn:TTX_1359"/>
<gene>
    <name evidence="3" type="ordered locus">TTX_1359</name>
</gene>
<evidence type="ECO:0000259" key="1">
    <source>
        <dbReference type="Pfam" id="PF00534"/>
    </source>
</evidence>
<dbReference type="Pfam" id="PF00534">
    <property type="entry name" value="Glycos_transf_1"/>
    <property type="match status" value="1"/>
</dbReference>
<protein>
    <submittedName>
        <fullName evidence="3">N-acetylglucosaminyl-phosphatidylinositol biosynthetic protein</fullName>
        <ecNumber evidence="3">2.4.1.-</ecNumber>
    </submittedName>
</protein>
<dbReference type="PANTHER" id="PTHR12526">
    <property type="entry name" value="GLYCOSYLTRANSFERASE"/>
    <property type="match status" value="1"/>
</dbReference>
<dbReference type="PATRIC" id="fig|768679.9.peg.1379"/>
<dbReference type="eggNOG" id="arCOG01403">
    <property type="taxonomic scope" value="Archaea"/>
</dbReference>
<dbReference type="EMBL" id="FN869859">
    <property type="protein sequence ID" value="CCC81996.1"/>
    <property type="molecule type" value="Genomic_DNA"/>
</dbReference>
<sequence>MKILLLAFDFGLYGGVGTFNYELATELARRGVEVTVIIRGDKDSSVKYGRLEINTFRSPSIPPKDVTFFMLNANKITSLVKRNGFDVIHDSTGALALLPHLSGHASTVATIHGCPSLGVLRSVYGSLRDWIWLRLFDITHRLPGALASLIAKPRVDKLVFVSKSCLADALVHTPPEDRDKLKSKTTVIYNGLSVRKIRRQVGEVKGDSPDIVFVSRLMEYKGGARLIRAFRHVAKEIKDAKLHIVGSGPEEPVLKELAAKFELNNRVVFHGWLKRVDALKIMARSRLLTHPSLYESFGYVIAEAYALGKPVVAHRAPYSIELVEGFGSGLAVNTFNEREYAEALTTLLTDDGLYKRFSQRALAAAEEHFDIGKTAEGYIKVYKEAAGV</sequence>
<dbReference type="CDD" id="cd03801">
    <property type="entry name" value="GT4_PimA-like"/>
    <property type="match status" value="1"/>
</dbReference>
<dbReference type="InterPro" id="IPR028098">
    <property type="entry name" value="Glyco_trans_4-like_N"/>
</dbReference>
<dbReference type="InterPro" id="IPR001296">
    <property type="entry name" value="Glyco_trans_1"/>
</dbReference>
<dbReference type="Pfam" id="PF13439">
    <property type="entry name" value="Glyco_transf_4"/>
    <property type="match status" value="1"/>
</dbReference>
<name>G4RKA1_THETK</name>
<dbReference type="Proteomes" id="UP000002654">
    <property type="component" value="Chromosome"/>
</dbReference>
<evidence type="ECO:0000313" key="3">
    <source>
        <dbReference type="EMBL" id="CCC81996.1"/>
    </source>
</evidence>
<feature type="domain" description="Glycosyl transferase family 1" evidence="1">
    <location>
        <begin position="197"/>
        <end position="361"/>
    </location>
</feature>
<keyword evidence="3" id="KW-0808">Transferase</keyword>
<dbReference type="EC" id="2.4.1.-" evidence="3"/>
<dbReference type="HOGENOM" id="CLU_009583_2_1_2"/>
<proteinExistence type="predicted"/>